<dbReference type="InterPro" id="IPR001810">
    <property type="entry name" value="F-box_dom"/>
</dbReference>
<dbReference type="Pfam" id="PF12937">
    <property type="entry name" value="F-box-like"/>
    <property type="match status" value="1"/>
</dbReference>
<sequence>MFAQSDPSNQTDEHKFQAAPTLTDLPSELLYAIFDHVETWDLFTLARVSRRLNAVAMCHYLGPWREVERNYSLFGEYLTGAPRTFSGSAGISQRSLKRSYDITGASPENTIQAYTSTSHRLPMNVWPARERCAVYMQRGFTGSVNAWSVYDVYPSSAFGLAGNVSVSQ</sequence>
<proteinExistence type="predicted"/>
<dbReference type="EMBL" id="JAUEPU010000041">
    <property type="protein sequence ID" value="KAK0488143.1"/>
    <property type="molecule type" value="Genomic_DNA"/>
</dbReference>
<dbReference type="PROSITE" id="PS50181">
    <property type="entry name" value="FBOX"/>
    <property type="match status" value="1"/>
</dbReference>
<keyword evidence="3" id="KW-1185">Reference proteome</keyword>
<evidence type="ECO:0000313" key="3">
    <source>
        <dbReference type="Proteomes" id="UP001175228"/>
    </source>
</evidence>
<dbReference type="Gene3D" id="1.20.1280.50">
    <property type="match status" value="1"/>
</dbReference>
<accession>A0AA39UHV4</accession>
<name>A0AA39UHV4_9AGAR</name>
<dbReference type="CDD" id="cd09917">
    <property type="entry name" value="F-box_SF"/>
    <property type="match status" value="1"/>
</dbReference>
<dbReference type="Proteomes" id="UP001175228">
    <property type="component" value="Unassembled WGS sequence"/>
</dbReference>
<gene>
    <name evidence="2" type="ORF">EDD18DRAFT_1191455</name>
</gene>
<dbReference type="SUPFAM" id="SSF81383">
    <property type="entry name" value="F-box domain"/>
    <property type="match status" value="1"/>
</dbReference>
<evidence type="ECO:0000259" key="1">
    <source>
        <dbReference type="PROSITE" id="PS50181"/>
    </source>
</evidence>
<reference evidence="2" key="1">
    <citation type="submission" date="2023-06" db="EMBL/GenBank/DDBJ databases">
        <authorList>
            <consortium name="Lawrence Berkeley National Laboratory"/>
            <person name="Ahrendt S."/>
            <person name="Sahu N."/>
            <person name="Indic B."/>
            <person name="Wong-Bajracharya J."/>
            <person name="Merenyi Z."/>
            <person name="Ke H.-M."/>
            <person name="Monk M."/>
            <person name="Kocsube S."/>
            <person name="Drula E."/>
            <person name="Lipzen A."/>
            <person name="Balint B."/>
            <person name="Henrissat B."/>
            <person name="Andreopoulos B."/>
            <person name="Martin F.M."/>
            <person name="Harder C.B."/>
            <person name="Rigling D."/>
            <person name="Ford K.L."/>
            <person name="Foster G.D."/>
            <person name="Pangilinan J."/>
            <person name="Papanicolaou A."/>
            <person name="Barry K."/>
            <person name="LaButti K."/>
            <person name="Viragh M."/>
            <person name="Koriabine M."/>
            <person name="Yan M."/>
            <person name="Riley R."/>
            <person name="Champramary S."/>
            <person name="Plett K.L."/>
            <person name="Tsai I.J."/>
            <person name="Slot J."/>
            <person name="Sipos G."/>
            <person name="Plett J."/>
            <person name="Nagy L.G."/>
            <person name="Grigoriev I.V."/>
        </authorList>
    </citation>
    <scope>NUCLEOTIDE SEQUENCE</scope>
    <source>
        <strain evidence="2">HWK02</strain>
    </source>
</reference>
<dbReference type="SMART" id="SM00256">
    <property type="entry name" value="FBOX"/>
    <property type="match status" value="1"/>
</dbReference>
<dbReference type="AlphaFoldDB" id="A0AA39UHV4"/>
<feature type="domain" description="F-box" evidence="1">
    <location>
        <begin position="19"/>
        <end position="67"/>
    </location>
</feature>
<comment type="caution">
    <text evidence="2">The sequence shown here is derived from an EMBL/GenBank/DDBJ whole genome shotgun (WGS) entry which is preliminary data.</text>
</comment>
<organism evidence="2 3">
    <name type="scientific">Armillaria luteobubalina</name>
    <dbReference type="NCBI Taxonomy" id="153913"/>
    <lineage>
        <taxon>Eukaryota</taxon>
        <taxon>Fungi</taxon>
        <taxon>Dikarya</taxon>
        <taxon>Basidiomycota</taxon>
        <taxon>Agaricomycotina</taxon>
        <taxon>Agaricomycetes</taxon>
        <taxon>Agaricomycetidae</taxon>
        <taxon>Agaricales</taxon>
        <taxon>Marasmiineae</taxon>
        <taxon>Physalacriaceae</taxon>
        <taxon>Armillaria</taxon>
    </lineage>
</organism>
<evidence type="ECO:0000313" key="2">
    <source>
        <dbReference type="EMBL" id="KAK0488143.1"/>
    </source>
</evidence>
<dbReference type="InterPro" id="IPR036047">
    <property type="entry name" value="F-box-like_dom_sf"/>
</dbReference>
<protein>
    <recommendedName>
        <fullName evidence="1">F-box domain-containing protein</fullName>
    </recommendedName>
</protein>